<keyword evidence="2" id="KW-1185">Reference proteome</keyword>
<dbReference type="AlphaFoldDB" id="A0A261RDM3"/>
<dbReference type="RefSeq" id="WP_094846047.1">
    <property type="nucleotide sequence ID" value="NZ_NEVJ01000002.1"/>
</dbReference>
<name>A0A261RDM3_9BORD</name>
<evidence type="ECO:0000313" key="2">
    <source>
        <dbReference type="Proteomes" id="UP000216857"/>
    </source>
</evidence>
<evidence type="ECO:0000313" key="1">
    <source>
        <dbReference type="EMBL" id="OZI23031.1"/>
    </source>
</evidence>
<dbReference type="Pfam" id="PF05926">
    <property type="entry name" value="Phage_GPL"/>
    <property type="match status" value="1"/>
</dbReference>
<accession>A0A261RDM3</accession>
<reference evidence="1" key="1">
    <citation type="submission" date="2017-05" db="EMBL/GenBank/DDBJ databases">
        <title>Complete and WGS of Bordetella genogroups.</title>
        <authorList>
            <person name="Spilker T."/>
            <person name="Lipuma J."/>
        </authorList>
    </citation>
    <scope>NUCLEOTIDE SEQUENCE</scope>
    <source>
        <strain evidence="1">AU21707</strain>
    </source>
</reference>
<gene>
    <name evidence="1" type="ORF">CAL26_05985</name>
</gene>
<sequence length="156" mass="16968">MSFIASAPVSDAPADDTIANDGFWPDLSLVAAREAMRLDGTVTGPRLRHALIAAVIETARDVRDWKAARQGEGYATLADVPGDKVDGNSVASQCYLRAVYCYAKADLVERMSDFDLAATGQKRAEWLDTTPDEQRRNAAWAITALLGRPRTTVELI</sequence>
<evidence type="ECO:0008006" key="3">
    <source>
        <dbReference type="Google" id="ProtNLM"/>
    </source>
</evidence>
<comment type="caution">
    <text evidence="1">The sequence shown here is derived from an EMBL/GenBank/DDBJ whole genome shotgun (WGS) entry which is preliminary data.</text>
</comment>
<organism evidence="1 2">
    <name type="scientific">Bordetella genomosp. 9</name>
    <dbReference type="NCBI Taxonomy" id="1416803"/>
    <lineage>
        <taxon>Bacteria</taxon>
        <taxon>Pseudomonadati</taxon>
        <taxon>Pseudomonadota</taxon>
        <taxon>Betaproteobacteria</taxon>
        <taxon>Burkholderiales</taxon>
        <taxon>Alcaligenaceae</taxon>
        <taxon>Bordetella</taxon>
    </lineage>
</organism>
<dbReference type="Proteomes" id="UP000216857">
    <property type="component" value="Unassembled WGS sequence"/>
</dbReference>
<dbReference type="InterPro" id="IPR009225">
    <property type="entry name" value="Phage_head_completion_GpL"/>
</dbReference>
<dbReference type="EMBL" id="NEVJ01000002">
    <property type="protein sequence ID" value="OZI23031.1"/>
    <property type="molecule type" value="Genomic_DNA"/>
</dbReference>
<protein>
    <recommendedName>
        <fullName evidence="3">Head completion/stabilization protein</fullName>
    </recommendedName>
</protein>
<proteinExistence type="predicted"/>
<dbReference type="OrthoDB" id="6312934at2"/>